<dbReference type="InterPro" id="IPR003673">
    <property type="entry name" value="CoA-Trfase_fam_III"/>
</dbReference>
<proteinExistence type="predicted"/>
<evidence type="ECO:0000313" key="2">
    <source>
        <dbReference type="EMBL" id="MCK0537851.1"/>
    </source>
</evidence>
<dbReference type="GO" id="GO:0016740">
    <property type="term" value="F:transferase activity"/>
    <property type="evidence" value="ECO:0007669"/>
    <property type="project" value="UniProtKB-KW"/>
</dbReference>
<dbReference type="PANTHER" id="PTHR48228">
    <property type="entry name" value="SUCCINYL-COA--D-CITRAMALATE COA-TRANSFERASE"/>
    <property type="match status" value="1"/>
</dbReference>
<comment type="caution">
    <text evidence="2">The sequence shown here is derived from an EMBL/GenBank/DDBJ whole genome shotgun (WGS) entry which is preliminary data.</text>
</comment>
<dbReference type="InterPro" id="IPR050509">
    <property type="entry name" value="CoA-transferase_III"/>
</dbReference>
<keyword evidence="3" id="KW-1185">Reference proteome</keyword>
<dbReference type="EMBL" id="JALKII010000005">
    <property type="protein sequence ID" value="MCK0537851.1"/>
    <property type="molecule type" value="Genomic_DNA"/>
</dbReference>
<dbReference type="Pfam" id="PF02515">
    <property type="entry name" value="CoA_transf_3"/>
    <property type="match status" value="1"/>
</dbReference>
<dbReference type="Proteomes" id="UP001165524">
    <property type="component" value="Unassembled WGS sequence"/>
</dbReference>
<name>A0ABT0E7Q8_9GAMM</name>
<sequence length="400" mass="43078">MSTESRLPLAGIRVIELGQLLAGPFAGALLGYFGAEVIKIEPPGGDPIRNWRKLDEGGTSFWWRSLARNKKCVTLDLKQPEGIALARQLIESADVVIENFRPGTMESWQLGPEDFRADHPRLVYARISGYGQNGPYADKPGFASVCEGIGGLRHVNGVPGERPVRPNLSIGDTLAGINAALGIVLALFERERGGTGQVIDVALFEAVFNLLEAVIPEFDGAGVVRGPSGSTVTGIVPTNTYLCADGRYVIIGGNGDSIFKRLMLAAGREDLANDPRLANNAGRVEHEQMIDDALSVWCASLDSSRLLQRLEDARVPAGPIYSVADMFNDPHFHARGLFEQVEINGKPLRIPAMMPKLDGTPGRTRWPGPAMGSHNEEVLRDGLGLDAGTWEALKKTGVIA</sequence>
<reference evidence="2" key="1">
    <citation type="submission" date="2022-04" db="EMBL/GenBank/DDBJ databases">
        <title>Alcanivorax sp. CY1518 draft genome sequence.</title>
        <authorList>
            <person name="Zhao G."/>
            <person name="An M."/>
        </authorList>
    </citation>
    <scope>NUCLEOTIDE SEQUENCE</scope>
    <source>
        <strain evidence="2">CY1518</strain>
    </source>
</reference>
<dbReference type="PANTHER" id="PTHR48228:SF6">
    <property type="entry name" value="L-CARNITINE COA-TRANSFERASE"/>
    <property type="match status" value="1"/>
</dbReference>
<dbReference type="InterPro" id="IPR044855">
    <property type="entry name" value="CoA-Trfase_III_dom3_sf"/>
</dbReference>
<evidence type="ECO:0000313" key="3">
    <source>
        <dbReference type="Proteomes" id="UP001165524"/>
    </source>
</evidence>
<keyword evidence="1 2" id="KW-0808">Transferase</keyword>
<dbReference type="Gene3D" id="3.30.1540.10">
    <property type="entry name" value="formyl-coa transferase, domain 3"/>
    <property type="match status" value="1"/>
</dbReference>
<dbReference type="Gene3D" id="3.40.50.10540">
    <property type="entry name" value="Crotonobetainyl-coa:carnitine coa-transferase, domain 1"/>
    <property type="match status" value="1"/>
</dbReference>
<accession>A0ABT0E7Q8</accession>
<evidence type="ECO:0000256" key="1">
    <source>
        <dbReference type="ARBA" id="ARBA00022679"/>
    </source>
</evidence>
<dbReference type="InterPro" id="IPR023606">
    <property type="entry name" value="CoA-Trfase_III_dom_1_sf"/>
</dbReference>
<organism evidence="2 3">
    <name type="scientific">Alcanivorax quisquiliarum</name>
    <dbReference type="NCBI Taxonomy" id="2933565"/>
    <lineage>
        <taxon>Bacteria</taxon>
        <taxon>Pseudomonadati</taxon>
        <taxon>Pseudomonadota</taxon>
        <taxon>Gammaproteobacteria</taxon>
        <taxon>Oceanospirillales</taxon>
        <taxon>Alcanivoracaceae</taxon>
        <taxon>Alcanivorax</taxon>
    </lineage>
</organism>
<gene>
    <name evidence="2" type="ORF">MU846_09025</name>
</gene>
<dbReference type="SUPFAM" id="SSF89796">
    <property type="entry name" value="CoA-transferase family III (CaiB/BaiF)"/>
    <property type="match status" value="1"/>
</dbReference>
<protein>
    <submittedName>
        <fullName evidence="2">CoA transferase</fullName>
    </submittedName>
</protein>